<comment type="subcellular location">
    <subcellularLocation>
        <location evidence="1">Cell membrane</location>
    </subcellularLocation>
</comment>
<comment type="caution">
    <text evidence="11">The sequence shown here is derived from an EMBL/GenBank/DDBJ whole genome shotgun (WGS) entry which is preliminary data.</text>
</comment>
<dbReference type="Gene3D" id="3.30.450.20">
    <property type="entry name" value="PAS domain"/>
    <property type="match status" value="1"/>
</dbReference>
<dbReference type="Pfam" id="PF00015">
    <property type="entry name" value="MCPsignal"/>
    <property type="match status" value="1"/>
</dbReference>
<dbReference type="SMART" id="SM00304">
    <property type="entry name" value="HAMP"/>
    <property type="match status" value="2"/>
</dbReference>
<evidence type="ECO:0000313" key="12">
    <source>
        <dbReference type="Proteomes" id="UP000800303"/>
    </source>
</evidence>
<dbReference type="PROSITE" id="PS50885">
    <property type="entry name" value="HAMP"/>
    <property type="match status" value="1"/>
</dbReference>
<dbReference type="SUPFAM" id="SSF58104">
    <property type="entry name" value="Methyl-accepting chemotaxis protein (MCP) signaling domain"/>
    <property type="match status" value="1"/>
</dbReference>
<evidence type="ECO:0000256" key="1">
    <source>
        <dbReference type="ARBA" id="ARBA00004236"/>
    </source>
</evidence>
<organism evidence="11 12">
    <name type="scientific">Saccharibacillus alkalitolerans</name>
    <dbReference type="NCBI Taxonomy" id="2705290"/>
    <lineage>
        <taxon>Bacteria</taxon>
        <taxon>Bacillati</taxon>
        <taxon>Bacillota</taxon>
        <taxon>Bacilli</taxon>
        <taxon>Bacillales</taxon>
        <taxon>Paenibacillaceae</taxon>
        <taxon>Saccharibacillus</taxon>
    </lineage>
</organism>
<dbReference type="Pfam" id="PF00672">
    <property type="entry name" value="HAMP"/>
    <property type="match status" value="1"/>
</dbReference>
<keyword evidence="3 8" id="KW-0472">Membrane</keyword>
<keyword evidence="8" id="KW-0812">Transmembrane</keyword>
<dbReference type="RefSeq" id="WP_166276396.1">
    <property type="nucleotide sequence ID" value="NZ_JAAFGS010000006.1"/>
</dbReference>
<keyword evidence="4 6" id="KW-0807">Transducer</keyword>
<feature type="transmembrane region" description="Helical" evidence="8">
    <location>
        <begin position="301"/>
        <end position="324"/>
    </location>
</feature>
<protein>
    <submittedName>
        <fullName evidence="11">HAMP domain-containing protein</fullName>
    </submittedName>
</protein>
<keyword evidence="12" id="KW-1185">Reference proteome</keyword>
<gene>
    <name evidence="11" type="ORF">GYN08_16685</name>
</gene>
<dbReference type="PROSITE" id="PS50111">
    <property type="entry name" value="CHEMOTAXIS_TRANSDUC_2"/>
    <property type="match status" value="1"/>
</dbReference>
<dbReference type="CDD" id="cd06225">
    <property type="entry name" value="HAMP"/>
    <property type="match status" value="1"/>
</dbReference>
<dbReference type="Gene3D" id="1.10.287.950">
    <property type="entry name" value="Methyl-accepting chemotaxis protein"/>
    <property type="match status" value="1"/>
</dbReference>
<feature type="domain" description="HAMP" evidence="10">
    <location>
        <begin position="321"/>
        <end position="373"/>
    </location>
</feature>
<comment type="similarity">
    <text evidence="5">Belongs to the methyl-accepting chemotaxis (MCP) protein family.</text>
</comment>
<dbReference type="PANTHER" id="PTHR32089">
    <property type="entry name" value="METHYL-ACCEPTING CHEMOTAXIS PROTEIN MCPB"/>
    <property type="match status" value="1"/>
</dbReference>
<evidence type="ECO:0000256" key="5">
    <source>
        <dbReference type="ARBA" id="ARBA00029447"/>
    </source>
</evidence>
<dbReference type="InterPro" id="IPR004089">
    <property type="entry name" value="MCPsignal_dom"/>
</dbReference>
<keyword evidence="2" id="KW-1003">Cell membrane</keyword>
<proteinExistence type="inferred from homology"/>
<evidence type="ECO:0000313" key="11">
    <source>
        <dbReference type="EMBL" id="NGZ76945.1"/>
    </source>
</evidence>
<dbReference type="Gene3D" id="1.10.8.500">
    <property type="entry name" value="HAMP domain in histidine kinase"/>
    <property type="match status" value="1"/>
</dbReference>
<evidence type="ECO:0000259" key="9">
    <source>
        <dbReference type="PROSITE" id="PS50111"/>
    </source>
</evidence>
<accession>A0ABX0F977</accession>
<keyword evidence="8" id="KW-1133">Transmembrane helix</keyword>
<feature type="transmembrane region" description="Helical" evidence="8">
    <location>
        <begin position="21"/>
        <end position="45"/>
    </location>
</feature>
<evidence type="ECO:0000256" key="8">
    <source>
        <dbReference type="SAM" id="Phobius"/>
    </source>
</evidence>
<feature type="domain" description="Methyl-accepting transducer" evidence="9">
    <location>
        <begin position="392"/>
        <end position="629"/>
    </location>
</feature>
<evidence type="ECO:0000256" key="2">
    <source>
        <dbReference type="ARBA" id="ARBA00022475"/>
    </source>
</evidence>
<sequence>MTFKERLRHLRTASLRSLTQIRTLLIASFLIVLLVPSVMIGFFSYESAKTEVDHKITNGILSNVALVRSVISLQTSSSISNLNVLAADLGSAGMNDADIQRKLDAYTAAHPELREVVLADENGGYIVSPNAEAPDFKPLEASWYIKAKAAPGQPAIAETSEPSLAGPLVFNISRTLDGGRGVLNFSLNIDKLTESVRAAKVGDTGALFVTDAQQKVVTGSGALFEQGILPTGAPYAATGKPIDSFVPQDEKYNDITKFAMSAIGLTMDGYSVQDPATGWTITATLSVSDYSAAVKPILNTMLWVIGIAVLLLGILIFFVVLAFSRPMKKLQQGMEDIRNGDLSKTLELKGKNEFAVLAGGFNDMTAALRSMVTELNDASSTLNFSSNTIKESTEQMAQSLEHVSEIVNETAETAHVGAEASQQAASAVEEMAKGVLSIAESASTIVGSAELTAKHVEQGSESIGSVSGQMNRILEAVAESTEIVDSLALLSGEAKTMNEAIAEIASQTNLLSLNASIEASRAGEHGRGFAVVAGEVGKLAEQSKRTADGIRETIEKMNDLILRSNETMNGNVRSQVTEGLRLSGEAASVFVDIQKSAGIISEQIQDISAVAEQITAGTEEASASVQDMSRLSDQSAGGAQTTSAAVEQQLASIQEISRSSHELSDMAGKLQQIVQRFKVDA</sequence>
<dbReference type="InterPro" id="IPR003660">
    <property type="entry name" value="HAMP_dom"/>
</dbReference>
<name>A0ABX0F977_9BACL</name>
<feature type="region of interest" description="Disordered" evidence="7">
    <location>
        <begin position="621"/>
        <end position="643"/>
    </location>
</feature>
<evidence type="ECO:0000259" key="10">
    <source>
        <dbReference type="PROSITE" id="PS50885"/>
    </source>
</evidence>
<reference evidence="11 12" key="1">
    <citation type="submission" date="2020-01" db="EMBL/GenBank/DDBJ databases">
        <title>Polyphasic characterisation and genomic insights into a novel alkali tolerant bacterium VR-M41.</title>
        <authorList>
            <person name="Vemuluri V.R."/>
        </authorList>
    </citation>
    <scope>NUCLEOTIDE SEQUENCE [LARGE SCALE GENOMIC DNA]</scope>
    <source>
        <strain evidence="11 12">VR-M41</strain>
    </source>
</reference>
<evidence type="ECO:0000256" key="7">
    <source>
        <dbReference type="SAM" id="MobiDB-lite"/>
    </source>
</evidence>
<evidence type="ECO:0000256" key="6">
    <source>
        <dbReference type="PROSITE-ProRule" id="PRU00284"/>
    </source>
</evidence>
<dbReference type="PANTHER" id="PTHR32089:SF112">
    <property type="entry name" value="LYSOZYME-LIKE PROTEIN-RELATED"/>
    <property type="match status" value="1"/>
</dbReference>
<evidence type="ECO:0000256" key="4">
    <source>
        <dbReference type="ARBA" id="ARBA00023224"/>
    </source>
</evidence>
<dbReference type="Proteomes" id="UP000800303">
    <property type="component" value="Unassembled WGS sequence"/>
</dbReference>
<dbReference type="EMBL" id="JAAFGS010000006">
    <property type="protein sequence ID" value="NGZ76945.1"/>
    <property type="molecule type" value="Genomic_DNA"/>
</dbReference>
<dbReference type="SMART" id="SM00283">
    <property type="entry name" value="MA"/>
    <property type="match status" value="1"/>
</dbReference>
<evidence type="ECO:0000256" key="3">
    <source>
        <dbReference type="ARBA" id="ARBA00023136"/>
    </source>
</evidence>